<name>A0A9D0ZAZ2_9FIRM</name>
<dbReference type="PANTHER" id="PTHR30246:SF1">
    <property type="entry name" value="2-DEHYDRO-3-DEOXY-6-PHOSPHOGALACTONATE ALDOLASE-RELATED"/>
    <property type="match status" value="1"/>
</dbReference>
<reference evidence="6" key="2">
    <citation type="journal article" date="2021" name="PeerJ">
        <title>Extensive microbial diversity within the chicken gut microbiome revealed by metagenomics and culture.</title>
        <authorList>
            <person name="Gilroy R."/>
            <person name="Ravi A."/>
            <person name="Getino M."/>
            <person name="Pursley I."/>
            <person name="Horton D.L."/>
            <person name="Alikhan N.F."/>
            <person name="Baker D."/>
            <person name="Gharbi K."/>
            <person name="Hall N."/>
            <person name="Watson M."/>
            <person name="Adriaenssens E.M."/>
            <person name="Foster-Nyarko E."/>
            <person name="Jarju S."/>
            <person name="Secka A."/>
            <person name="Antonio M."/>
            <person name="Oren A."/>
            <person name="Chaudhuri R.R."/>
            <person name="La Ragione R."/>
            <person name="Hildebrand F."/>
            <person name="Pallen M.J."/>
        </authorList>
    </citation>
    <scope>NUCLEOTIDE SEQUENCE</scope>
    <source>
        <strain evidence="6">ChiSxjej2B14-6234</strain>
    </source>
</reference>
<evidence type="ECO:0000256" key="1">
    <source>
        <dbReference type="ARBA" id="ARBA00004761"/>
    </source>
</evidence>
<keyword evidence="4" id="KW-0456">Lyase</keyword>
<comment type="caution">
    <text evidence="6">The sequence shown here is derived from an EMBL/GenBank/DDBJ whole genome shotgun (WGS) entry which is preliminary data.</text>
</comment>
<organism evidence="6 7">
    <name type="scientific">Candidatus Onthenecus intestinigallinarum</name>
    <dbReference type="NCBI Taxonomy" id="2840875"/>
    <lineage>
        <taxon>Bacteria</taxon>
        <taxon>Bacillati</taxon>
        <taxon>Bacillota</taxon>
        <taxon>Clostridia</taxon>
        <taxon>Eubacteriales</taxon>
        <taxon>Candidatus Onthenecus</taxon>
    </lineage>
</organism>
<dbReference type="InterPro" id="IPR013785">
    <property type="entry name" value="Aldolase_TIM"/>
</dbReference>
<dbReference type="SUPFAM" id="SSF51569">
    <property type="entry name" value="Aldolase"/>
    <property type="match status" value="1"/>
</dbReference>
<gene>
    <name evidence="6" type="ORF">IAB73_09145</name>
</gene>
<comment type="pathway">
    <text evidence="1">Carbohydrate acid metabolism.</text>
</comment>
<evidence type="ECO:0000313" key="7">
    <source>
        <dbReference type="Proteomes" id="UP000886887"/>
    </source>
</evidence>
<dbReference type="CDD" id="cd00452">
    <property type="entry name" value="KDPG_aldolase"/>
    <property type="match status" value="1"/>
</dbReference>
<dbReference type="PANTHER" id="PTHR30246">
    <property type="entry name" value="2-KETO-3-DEOXY-6-PHOSPHOGLUCONATE ALDOLASE"/>
    <property type="match status" value="1"/>
</dbReference>
<dbReference type="PROSITE" id="PS00160">
    <property type="entry name" value="ALDOLASE_KDPG_KHG_2"/>
    <property type="match status" value="1"/>
</dbReference>
<dbReference type="EMBL" id="DVFJ01000033">
    <property type="protein sequence ID" value="HIQ72357.1"/>
    <property type="molecule type" value="Genomic_DNA"/>
</dbReference>
<comment type="subunit">
    <text evidence="3">Homotrimer.</text>
</comment>
<sequence>MSHDDAVALLRSERLVAILRRVPAQRLLPIAHALYDGGVRAIECTFDHDAPGFVEDACVKIAALRDAFGDSLLVGCGTAMTCEEVDAAVGAGAGMVVSPHADPAVIAHTRALGAVSLPGALTPTEIAAAHRAGADFVKLFPAGEMGLGYVRAVRAPLAHIPLFAVGGVRPQDVAAFLDAGVAGFGVGGPLVPAAAVQAGDYAAIRARAEAFTGAIRAWEAAR</sequence>
<reference evidence="6" key="1">
    <citation type="submission" date="2020-10" db="EMBL/GenBank/DDBJ databases">
        <authorList>
            <person name="Gilroy R."/>
        </authorList>
    </citation>
    <scope>NUCLEOTIDE SEQUENCE</scope>
    <source>
        <strain evidence="6">ChiSxjej2B14-6234</strain>
    </source>
</reference>
<dbReference type="AlphaFoldDB" id="A0A9D0ZAZ2"/>
<dbReference type="InterPro" id="IPR031338">
    <property type="entry name" value="KDPG/KHG_AS_2"/>
</dbReference>
<evidence type="ECO:0000256" key="4">
    <source>
        <dbReference type="ARBA" id="ARBA00023239"/>
    </source>
</evidence>
<keyword evidence="5" id="KW-0119">Carbohydrate metabolism</keyword>
<proteinExistence type="inferred from homology"/>
<dbReference type="Pfam" id="PF01081">
    <property type="entry name" value="Aldolase"/>
    <property type="match status" value="1"/>
</dbReference>
<evidence type="ECO:0000313" key="6">
    <source>
        <dbReference type="EMBL" id="HIQ72357.1"/>
    </source>
</evidence>
<dbReference type="InterPro" id="IPR000887">
    <property type="entry name" value="Aldlse_KDPG_KHG"/>
</dbReference>
<dbReference type="Gene3D" id="3.20.20.70">
    <property type="entry name" value="Aldolase class I"/>
    <property type="match status" value="1"/>
</dbReference>
<evidence type="ECO:0000256" key="2">
    <source>
        <dbReference type="ARBA" id="ARBA00006906"/>
    </source>
</evidence>
<accession>A0A9D0ZAZ2</accession>
<dbReference type="Proteomes" id="UP000886887">
    <property type="component" value="Unassembled WGS sequence"/>
</dbReference>
<evidence type="ECO:0000256" key="5">
    <source>
        <dbReference type="ARBA" id="ARBA00023277"/>
    </source>
</evidence>
<protein>
    <submittedName>
        <fullName evidence="6">Bifunctional 4-hydroxy-2-oxoglutarate aldolase/2-dehydro-3-deoxy-phosphogluconate aldolase</fullName>
    </submittedName>
</protein>
<comment type="similarity">
    <text evidence="2">Belongs to the KHG/KDPG aldolase family.</text>
</comment>
<dbReference type="GO" id="GO:0016829">
    <property type="term" value="F:lyase activity"/>
    <property type="evidence" value="ECO:0007669"/>
    <property type="project" value="UniProtKB-KW"/>
</dbReference>
<evidence type="ECO:0000256" key="3">
    <source>
        <dbReference type="ARBA" id="ARBA00011233"/>
    </source>
</evidence>